<reference evidence="7" key="1">
    <citation type="submission" date="2020-09" db="EMBL/GenBank/DDBJ databases">
        <title>Genome seq and assembly of Devosia sp.</title>
        <authorList>
            <person name="Chhetri G."/>
        </authorList>
    </citation>
    <scope>NUCLEOTIDE SEQUENCE</scope>
    <source>
        <strain evidence="7">PTR5</strain>
    </source>
</reference>
<evidence type="ECO:0000256" key="2">
    <source>
        <dbReference type="ARBA" id="ARBA00022643"/>
    </source>
</evidence>
<keyword evidence="8" id="KW-1185">Reference proteome</keyword>
<feature type="transmembrane region" description="Helical" evidence="4">
    <location>
        <begin position="166"/>
        <end position="189"/>
    </location>
</feature>
<dbReference type="SUPFAM" id="SSF52343">
    <property type="entry name" value="Ferredoxin reductase-like, C-terminal NADP-linked domain"/>
    <property type="match status" value="1"/>
</dbReference>
<comment type="caution">
    <text evidence="7">The sequence shown here is derived from an EMBL/GenBank/DDBJ whole genome shotgun (WGS) entry which is preliminary data.</text>
</comment>
<evidence type="ECO:0000259" key="6">
    <source>
        <dbReference type="PROSITE" id="PS51384"/>
    </source>
</evidence>
<evidence type="ECO:0000256" key="4">
    <source>
        <dbReference type="SAM" id="Phobius"/>
    </source>
</evidence>
<dbReference type="GO" id="GO:0010181">
    <property type="term" value="F:FMN binding"/>
    <property type="evidence" value="ECO:0007669"/>
    <property type="project" value="InterPro"/>
</dbReference>
<keyword evidence="4" id="KW-1133">Transmembrane helix</keyword>
<dbReference type="InterPro" id="IPR029039">
    <property type="entry name" value="Flavoprotein-like_sf"/>
</dbReference>
<dbReference type="InterPro" id="IPR008254">
    <property type="entry name" value="Flavodoxin/NO_synth"/>
</dbReference>
<dbReference type="SUPFAM" id="SSF63380">
    <property type="entry name" value="Riboflavin synthase domain-like"/>
    <property type="match status" value="1"/>
</dbReference>
<proteinExistence type="predicted"/>
<dbReference type="InterPro" id="IPR008333">
    <property type="entry name" value="Cbr1-like_FAD-bd_dom"/>
</dbReference>
<feature type="domain" description="FAD-binding FR-type" evidence="6">
    <location>
        <begin position="478"/>
        <end position="589"/>
    </location>
</feature>
<dbReference type="PROSITE" id="PS51384">
    <property type="entry name" value="FAD_FR"/>
    <property type="match status" value="1"/>
</dbReference>
<dbReference type="Gene3D" id="3.40.50.80">
    <property type="entry name" value="Nucleotide-binding domain of ferredoxin-NADP reductase (FNR) module"/>
    <property type="match status" value="1"/>
</dbReference>
<dbReference type="PANTHER" id="PTHR19384:SF17">
    <property type="entry name" value="NADPH--CYTOCHROME P450 REDUCTASE"/>
    <property type="match status" value="1"/>
</dbReference>
<dbReference type="InterPro" id="IPR017938">
    <property type="entry name" value="Riboflavin_synthase-like_b-brl"/>
</dbReference>
<dbReference type="InterPro" id="IPR001709">
    <property type="entry name" value="Flavoprot_Pyr_Nucl_cyt_Rdtase"/>
</dbReference>
<dbReference type="InterPro" id="IPR001433">
    <property type="entry name" value="OxRdtase_FAD/NAD-bd"/>
</dbReference>
<name>A0A927FUJ9_9HYPH</name>
<dbReference type="EMBL" id="JACYFU010000003">
    <property type="protein sequence ID" value="MBD8066575.1"/>
    <property type="molecule type" value="Genomic_DNA"/>
</dbReference>
<evidence type="ECO:0000313" key="7">
    <source>
        <dbReference type="EMBL" id="MBD8066575.1"/>
    </source>
</evidence>
<dbReference type="GO" id="GO:0005829">
    <property type="term" value="C:cytosol"/>
    <property type="evidence" value="ECO:0007669"/>
    <property type="project" value="TreeGrafter"/>
</dbReference>
<dbReference type="Pfam" id="PF03929">
    <property type="entry name" value="PepSY_TM"/>
    <property type="match status" value="1"/>
</dbReference>
<dbReference type="Gene3D" id="2.40.30.10">
    <property type="entry name" value="Translation factors"/>
    <property type="match status" value="1"/>
</dbReference>
<accession>A0A927FUJ9</accession>
<dbReference type="GO" id="GO:0004783">
    <property type="term" value="F:sulfite reductase (NADPH) activity"/>
    <property type="evidence" value="ECO:0007669"/>
    <property type="project" value="TreeGrafter"/>
</dbReference>
<evidence type="ECO:0000256" key="3">
    <source>
        <dbReference type="ARBA" id="ARBA00023797"/>
    </source>
</evidence>
<dbReference type="CDD" id="cd06201">
    <property type="entry name" value="SiR_like2"/>
    <property type="match status" value="1"/>
</dbReference>
<keyword evidence="4" id="KW-0472">Membrane</keyword>
<dbReference type="EC" id="1.6.2.4" evidence="3"/>
<evidence type="ECO:0000259" key="5">
    <source>
        <dbReference type="PROSITE" id="PS50902"/>
    </source>
</evidence>
<dbReference type="Pfam" id="PF00970">
    <property type="entry name" value="FAD_binding_6"/>
    <property type="match status" value="1"/>
</dbReference>
<feature type="transmembrane region" description="Helical" evidence="4">
    <location>
        <begin position="282"/>
        <end position="309"/>
    </location>
</feature>
<dbReference type="PRINTS" id="PR00371">
    <property type="entry name" value="FPNCR"/>
</dbReference>
<dbReference type="Pfam" id="PF00258">
    <property type="entry name" value="Flavodoxin_1"/>
    <property type="match status" value="1"/>
</dbReference>
<evidence type="ECO:0000256" key="1">
    <source>
        <dbReference type="ARBA" id="ARBA00022630"/>
    </source>
</evidence>
<keyword evidence="1" id="KW-0285">Flavoprotein</keyword>
<dbReference type="SUPFAM" id="SSF52218">
    <property type="entry name" value="Flavoproteins"/>
    <property type="match status" value="1"/>
</dbReference>
<keyword evidence="2" id="KW-0288">FMN</keyword>
<gene>
    <name evidence="7" type="ORF">IC608_13955</name>
</gene>
<dbReference type="InterPro" id="IPR039261">
    <property type="entry name" value="FNR_nucleotide-bd"/>
</dbReference>
<protein>
    <recommendedName>
        <fullName evidence="3">NADPH--hemoprotein reductase</fullName>
        <ecNumber evidence="3">1.6.2.4</ecNumber>
    </recommendedName>
</protein>
<sequence>MLRRFHSLPGLVAALIVSFMALTGAVLSLKPILERTAAPATPSSSVADLASAVLAALPDTESLVRSASGSITAYSGSSATLIDPTTGAALGPAAQSPLFTFFTELHRSLFLGDGGRIAAGVAAGAMIVLAISGILLLLKRMGGWRQLLTNPRGTLSQRLHVELARLAVAGLLLSALTGLYMTLATFGVLSDGVDGFGFPASGSGGTPAPVASLAALQQVPVRDLRALVLPMPGDPADVFTLTTNTGLGYVDPATGALIDFTPNAPAQTVYEAIYTLHTGQGVWWLAALLGASSLAVPALMLTGTVVWLVRRRSLPRFAGDAGWRKADTVILVGSEGNTTWSFAATLQSALRENGHAVHVAPMNSLRPSYPRARHVLVLAATYGNGSAPASARQFLARLERFDAGSADVAVLGFGDRKFRNFCAYAERVAAALQAAGVPSLLPISTIDRQSAQAFAQWGRQLGTALGEPVGLTHAPALPRTASYQLVSREDFGVEVQAPTVMLRFAVPRPNGWRRLFDAGSFRAGDLAGILPPGDPIPRYYSIASRRSDGLLEICVRQQPGGVCSDYLFGLKPGDSVQAFVRANPDFQPDRSRRPLVLIGAGAGVAPLVGFVRANSRKRPIHLYFGGRDPDSDFLYGTELHHQLRAGRLSSLVTSFSRVLGGRYVQHRLTDDAADLRRLVEDGARFMVCGSLAMGEGVRTALNAILAPMGLDVEKLQASGRYAEDVY</sequence>
<dbReference type="AlphaFoldDB" id="A0A927FUJ9"/>
<evidence type="ECO:0000313" key="8">
    <source>
        <dbReference type="Proteomes" id="UP000654108"/>
    </source>
</evidence>
<dbReference type="Proteomes" id="UP000654108">
    <property type="component" value="Unassembled WGS sequence"/>
</dbReference>
<dbReference type="InterPro" id="IPR017927">
    <property type="entry name" value="FAD-bd_FR_type"/>
</dbReference>
<keyword evidence="4" id="KW-0812">Transmembrane</keyword>
<dbReference type="Gene3D" id="3.40.50.360">
    <property type="match status" value="1"/>
</dbReference>
<feature type="transmembrane region" description="Helical" evidence="4">
    <location>
        <begin position="117"/>
        <end position="138"/>
    </location>
</feature>
<dbReference type="RefSeq" id="WP_191776676.1">
    <property type="nucleotide sequence ID" value="NZ_JACYFU010000003.1"/>
</dbReference>
<dbReference type="Pfam" id="PF00175">
    <property type="entry name" value="NAD_binding_1"/>
    <property type="match status" value="1"/>
</dbReference>
<organism evidence="7 8">
    <name type="scientific">Devosia oryzisoli</name>
    <dbReference type="NCBI Taxonomy" id="2774138"/>
    <lineage>
        <taxon>Bacteria</taxon>
        <taxon>Pseudomonadati</taxon>
        <taxon>Pseudomonadota</taxon>
        <taxon>Alphaproteobacteria</taxon>
        <taxon>Hyphomicrobiales</taxon>
        <taxon>Devosiaceae</taxon>
        <taxon>Devosia</taxon>
    </lineage>
</organism>
<dbReference type="PANTHER" id="PTHR19384">
    <property type="entry name" value="NITRIC OXIDE SYNTHASE-RELATED"/>
    <property type="match status" value="1"/>
</dbReference>
<feature type="domain" description="Flavodoxin-like" evidence="5">
    <location>
        <begin position="328"/>
        <end position="462"/>
    </location>
</feature>
<dbReference type="GO" id="GO:0050660">
    <property type="term" value="F:flavin adenine dinucleotide binding"/>
    <property type="evidence" value="ECO:0007669"/>
    <property type="project" value="TreeGrafter"/>
</dbReference>
<dbReference type="PROSITE" id="PS50902">
    <property type="entry name" value="FLAVODOXIN_LIKE"/>
    <property type="match status" value="1"/>
</dbReference>
<feature type="transmembrane region" description="Helical" evidence="4">
    <location>
        <begin position="595"/>
        <end position="613"/>
    </location>
</feature>
<dbReference type="InterPro" id="IPR005625">
    <property type="entry name" value="PepSY-ass_TM"/>
</dbReference>